<dbReference type="STRING" id="29341.RSJ17_10340"/>
<dbReference type="OrthoDB" id="9813612at2"/>
<dbReference type="AlphaFoldDB" id="A0A0C1UMK1"/>
<evidence type="ECO:0000313" key="6">
    <source>
        <dbReference type="Proteomes" id="UP000031366"/>
    </source>
</evidence>
<dbReference type="Pfam" id="PF00155">
    <property type="entry name" value="Aminotran_1_2"/>
    <property type="match status" value="1"/>
</dbReference>
<keyword evidence="3" id="KW-0663">Pyridoxal phosphate</keyword>
<name>A0A0C1UMK1_9CLOT</name>
<dbReference type="GO" id="GO:0030170">
    <property type="term" value="F:pyridoxal phosphate binding"/>
    <property type="evidence" value="ECO:0007669"/>
    <property type="project" value="InterPro"/>
</dbReference>
<dbReference type="RefSeq" id="WP_039629682.1">
    <property type="nucleotide sequence ID" value="NZ_AYSO01000007.1"/>
</dbReference>
<evidence type="ECO:0000259" key="4">
    <source>
        <dbReference type="Pfam" id="PF00155"/>
    </source>
</evidence>
<evidence type="ECO:0000256" key="2">
    <source>
        <dbReference type="ARBA" id="ARBA00022679"/>
    </source>
</evidence>
<dbReference type="PANTHER" id="PTHR43643">
    <property type="entry name" value="HISTIDINOL-PHOSPHATE AMINOTRANSFERASE 2"/>
    <property type="match status" value="1"/>
</dbReference>
<dbReference type="InterPro" id="IPR015422">
    <property type="entry name" value="PyrdxlP-dep_Trfase_small"/>
</dbReference>
<evidence type="ECO:0000256" key="1">
    <source>
        <dbReference type="ARBA" id="ARBA00022576"/>
    </source>
</evidence>
<dbReference type="EMBL" id="AYSO01000007">
    <property type="protein sequence ID" value="KIE48460.1"/>
    <property type="molecule type" value="Genomic_DNA"/>
</dbReference>
<feature type="domain" description="Aminotransferase class I/classII large" evidence="4">
    <location>
        <begin position="17"/>
        <end position="358"/>
    </location>
</feature>
<dbReference type="InterPro" id="IPR004839">
    <property type="entry name" value="Aminotransferase_I/II_large"/>
</dbReference>
<keyword evidence="2 5" id="KW-0808">Transferase</keyword>
<sequence>MKHGGDIYSEGLLKGRKLLDFSSNINPLGVPKGFIENINEGIEMLQVYPDIKYRTLKDNIINYLNKCNYYFGGEADELNLTHESILLGNGASEIIDLAIRYLKSITIVVPSFVEYEDNSHRYNLEVSYSYLKDDFTYDYEDILNKLNYSEGLIIGNPNNPNGSIIDKEKFISILDFCEENNKIVLIDEAFIEFTGSSNYSLLNLVEKYKCLFIIKAITKFYGLPGVRLGFGITKNKALIDYIVSMQNPWNINCFAELSAKYALSDEAYIRDSLKWIETERKYMIEELNKISIIEKCHNSYGNYVLCELKGINCDKLYSYLEEKCIIIRKCNNFRGLDDKFVRFAIKDRGSNEKLIEHLKNIDPLKIKDI</sequence>
<dbReference type="Gene3D" id="3.90.1150.10">
    <property type="entry name" value="Aspartate Aminotransferase, domain 1"/>
    <property type="match status" value="1"/>
</dbReference>
<comment type="caution">
    <text evidence="5">The sequence shown here is derived from an EMBL/GenBank/DDBJ whole genome shotgun (WGS) entry which is preliminary data.</text>
</comment>
<keyword evidence="6" id="KW-1185">Reference proteome</keyword>
<evidence type="ECO:0000256" key="3">
    <source>
        <dbReference type="ARBA" id="ARBA00022898"/>
    </source>
</evidence>
<accession>A0A0C1UMK1</accession>
<dbReference type="Gene3D" id="3.40.640.10">
    <property type="entry name" value="Type I PLP-dependent aspartate aminotransferase-like (Major domain)"/>
    <property type="match status" value="1"/>
</dbReference>
<dbReference type="InterPro" id="IPR050106">
    <property type="entry name" value="HistidinolP_aminotransfase"/>
</dbReference>
<organism evidence="5 6">
    <name type="scientific">Clostridium argentinense CDC 2741</name>
    <dbReference type="NCBI Taxonomy" id="1418104"/>
    <lineage>
        <taxon>Bacteria</taxon>
        <taxon>Bacillati</taxon>
        <taxon>Bacillota</taxon>
        <taxon>Clostridia</taxon>
        <taxon>Eubacteriales</taxon>
        <taxon>Clostridiaceae</taxon>
        <taxon>Clostridium</taxon>
    </lineage>
</organism>
<keyword evidence="1 5" id="KW-0032">Aminotransferase</keyword>
<dbReference type="Proteomes" id="UP000031366">
    <property type="component" value="Unassembled WGS sequence"/>
</dbReference>
<dbReference type="CDD" id="cd00609">
    <property type="entry name" value="AAT_like"/>
    <property type="match status" value="1"/>
</dbReference>
<dbReference type="SUPFAM" id="SSF53383">
    <property type="entry name" value="PLP-dependent transferases"/>
    <property type="match status" value="1"/>
</dbReference>
<dbReference type="PANTHER" id="PTHR43643:SF3">
    <property type="entry name" value="HISTIDINOL-PHOSPHATE AMINOTRANSFERASE"/>
    <property type="match status" value="1"/>
</dbReference>
<dbReference type="InterPro" id="IPR015421">
    <property type="entry name" value="PyrdxlP-dep_Trfase_major"/>
</dbReference>
<evidence type="ECO:0000313" key="5">
    <source>
        <dbReference type="EMBL" id="KIE48460.1"/>
    </source>
</evidence>
<reference evidence="5 6" key="1">
    <citation type="journal article" date="2015" name="Infect. Genet. Evol.">
        <title>Genomic sequences of six botulinum neurotoxin-producing strains representing three clostridial species illustrate the mobility and diversity of botulinum neurotoxin genes.</title>
        <authorList>
            <person name="Smith T.J."/>
            <person name="Hill K.K."/>
            <person name="Xie G."/>
            <person name="Foley B.T."/>
            <person name="Williamson C.H."/>
            <person name="Foster J.T."/>
            <person name="Johnson S.L."/>
            <person name="Chertkov O."/>
            <person name="Teshima H."/>
            <person name="Gibbons H.S."/>
            <person name="Johnsky L.A."/>
            <person name="Karavis M.A."/>
            <person name="Smith L.A."/>
        </authorList>
    </citation>
    <scope>NUCLEOTIDE SEQUENCE [LARGE SCALE GENOMIC DNA]</scope>
    <source>
        <strain evidence="5 6">CDC 2741</strain>
    </source>
</reference>
<dbReference type="GO" id="GO:0008483">
    <property type="term" value="F:transaminase activity"/>
    <property type="evidence" value="ECO:0007669"/>
    <property type="project" value="UniProtKB-KW"/>
</dbReference>
<protein>
    <submittedName>
        <fullName evidence="5">Aminotransferase class I and II family protein</fullName>
    </submittedName>
</protein>
<dbReference type="InterPro" id="IPR015424">
    <property type="entry name" value="PyrdxlP-dep_Trfase"/>
</dbReference>
<proteinExistence type="predicted"/>
<gene>
    <name evidence="5" type="ORF">U732_4246</name>
</gene>